<dbReference type="Gene3D" id="3.90.1150.10">
    <property type="entry name" value="Aspartate Aminotransferase, domain 1"/>
    <property type="match status" value="1"/>
</dbReference>
<dbReference type="InterPro" id="IPR039429">
    <property type="entry name" value="SHMT-like_dom"/>
</dbReference>
<dbReference type="PANTHER" id="PTHR11680">
    <property type="entry name" value="SERINE HYDROXYMETHYLTRANSFERASE"/>
    <property type="match status" value="1"/>
</dbReference>
<proteinExistence type="predicted"/>
<evidence type="ECO:0000256" key="1">
    <source>
        <dbReference type="ARBA" id="ARBA00001933"/>
    </source>
</evidence>
<protein>
    <recommendedName>
        <fullName evidence="3">Serine hydroxymethyltransferase-like domain-containing protein</fullName>
    </recommendedName>
</protein>
<dbReference type="SUPFAM" id="SSF53383">
    <property type="entry name" value="PLP-dependent transferases"/>
    <property type="match status" value="1"/>
</dbReference>
<organism evidence="4 5">
    <name type="scientific">Triparma laevis f. inornata</name>
    <dbReference type="NCBI Taxonomy" id="1714386"/>
    <lineage>
        <taxon>Eukaryota</taxon>
        <taxon>Sar</taxon>
        <taxon>Stramenopiles</taxon>
        <taxon>Ochrophyta</taxon>
        <taxon>Bolidophyceae</taxon>
        <taxon>Parmales</taxon>
        <taxon>Triparmaceae</taxon>
        <taxon>Triparma</taxon>
    </lineage>
</organism>
<dbReference type="GO" id="GO:0046653">
    <property type="term" value="P:tetrahydrofolate metabolic process"/>
    <property type="evidence" value="ECO:0007669"/>
    <property type="project" value="TreeGrafter"/>
</dbReference>
<dbReference type="Proteomes" id="UP001162640">
    <property type="component" value="Unassembled WGS sequence"/>
</dbReference>
<gene>
    <name evidence="4" type="ORF">TL16_g09795</name>
</gene>
<evidence type="ECO:0000313" key="4">
    <source>
        <dbReference type="EMBL" id="GMH84043.1"/>
    </source>
</evidence>
<accession>A0A9W7ENT2</accession>
<evidence type="ECO:0000259" key="3">
    <source>
        <dbReference type="Pfam" id="PF00464"/>
    </source>
</evidence>
<evidence type="ECO:0000313" key="5">
    <source>
        <dbReference type="Proteomes" id="UP001162640"/>
    </source>
</evidence>
<keyword evidence="2" id="KW-0663">Pyridoxal phosphate</keyword>
<dbReference type="InterPro" id="IPR049943">
    <property type="entry name" value="Ser_HO-MeTrfase-like"/>
</dbReference>
<sequence>MTLRSSLLPHPLQVLSNASRFADELQSLGYNLVSGGTDNHLLLVDLKSSKSVDGARVERILEMSCIATNKNTIPGDKSALTPSGLRMGTPALTSRELKEDDFAKVASFIDRGVKIALDLKNSPDGKKLKDFRAHCAEKGLDAHPELRGLREEVMEFANGFPVVGFEEGSMEYTEKYLGDMAA</sequence>
<dbReference type="GO" id="GO:0019264">
    <property type="term" value="P:glycine biosynthetic process from serine"/>
    <property type="evidence" value="ECO:0007669"/>
    <property type="project" value="TreeGrafter"/>
</dbReference>
<dbReference type="GO" id="GO:0004372">
    <property type="term" value="F:glycine hydroxymethyltransferase activity"/>
    <property type="evidence" value="ECO:0007669"/>
    <property type="project" value="TreeGrafter"/>
</dbReference>
<feature type="domain" description="Serine hydroxymethyltransferase-like" evidence="3">
    <location>
        <begin position="13"/>
        <end position="109"/>
    </location>
</feature>
<evidence type="ECO:0000256" key="2">
    <source>
        <dbReference type="ARBA" id="ARBA00022898"/>
    </source>
</evidence>
<dbReference type="InterPro" id="IPR015424">
    <property type="entry name" value="PyrdxlP-dep_Trfase"/>
</dbReference>
<dbReference type="AlphaFoldDB" id="A0A9W7ENT2"/>
<dbReference type="GO" id="GO:0005739">
    <property type="term" value="C:mitochondrion"/>
    <property type="evidence" value="ECO:0007669"/>
    <property type="project" value="TreeGrafter"/>
</dbReference>
<dbReference type="PANTHER" id="PTHR11680:SF28">
    <property type="entry name" value="SERINE HYDROXYMETHYLTRANSFERASE, MITOCHONDRIAL"/>
    <property type="match status" value="1"/>
</dbReference>
<dbReference type="InterPro" id="IPR015422">
    <property type="entry name" value="PyrdxlP-dep_Trfase_small"/>
</dbReference>
<dbReference type="Pfam" id="PF00464">
    <property type="entry name" value="SHMT"/>
    <property type="match status" value="1"/>
</dbReference>
<comment type="caution">
    <text evidence="4">The sequence shown here is derived from an EMBL/GenBank/DDBJ whole genome shotgun (WGS) entry which is preliminary data.</text>
</comment>
<name>A0A9W7ENT2_9STRA</name>
<comment type="cofactor">
    <cofactor evidence="1">
        <name>pyridoxal 5'-phosphate</name>
        <dbReference type="ChEBI" id="CHEBI:597326"/>
    </cofactor>
</comment>
<dbReference type="EMBL" id="BLQM01000338">
    <property type="protein sequence ID" value="GMH84043.1"/>
    <property type="molecule type" value="Genomic_DNA"/>
</dbReference>
<dbReference type="GO" id="GO:0030170">
    <property type="term" value="F:pyridoxal phosphate binding"/>
    <property type="evidence" value="ECO:0007669"/>
    <property type="project" value="TreeGrafter"/>
</dbReference>
<reference evidence="5" key="1">
    <citation type="journal article" date="2023" name="Commun. Biol.">
        <title>Genome analysis of Parmales, the sister group of diatoms, reveals the evolutionary specialization of diatoms from phago-mixotrophs to photoautotrophs.</title>
        <authorList>
            <person name="Ban H."/>
            <person name="Sato S."/>
            <person name="Yoshikawa S."/>
            <person name="Yamada K."/>
            <person name="Nakamura Y."/>
            <person name="Ichinomiya M."/>
            <person name="Sato N."/>
            <person name="Blanc-Mathieu R."/>
            <person name="Endo H."/>
            <person name="Kuwata A."/>
            <person name="Ogata H."/>
        </authorList>
    </citation>
    <scope>NUCLEOTIDE SEQUENCE [LARGE SCALE GENOMIC DNA]</scope>
</reference>